<feature type="signal peptide" evidence="4">
    <location>
        <begin position="1"/>
        <end position="23"/>
    </location>
</feature>
<organism evidence="5 6">
    <name type="scientific">Treponema primitia (strain ATCC BAA-887 / DSM 12427 / ZAS-2)</name>
    <dbReference type="NCBI Taxonomy" id="545694"/>
    <lineage>
        <taxon>Bacteria</taxon>
        <taxon>Pseudomonadati</taxon>
        <taxon>Spirochaetota</taxon>
        <taxon>Spirochaetia</taxon>
        <taxon>Spirochaetales</taxon>
        <taxon>Treponemataceae</taxon>
        <taxon>Treponema</taxon>
    </lineage>
</organism>
<dbReference type="RefSeq" id="WP_015706379.1">
    <property type="nucleotide sequence ID" value="NC_015578.1"/>
</dbReference>
<reference evidence="6" key="1">
    <citation type="submission" date="2009-12" db="EMBL/GenBank/DDBJ databases">
        <title>Complete sequence of Treponema primitia strain ZAS-2.</title>
        <authorList>
            <person name="Tetu S.G."/>
            <person name="Matson E."/>
            <person name="Ren Q."/>
            <person name="Seshadri R."/>
            <person name="Elbourne L."/>
            <person name="Hassan K.A."/>
            <person name="Durkin A."/>
            <person name="Radune D."/>
            <person name="Mohamoud Y."/>
            <person name="Shay R."/>
            <person name="Jin S."/>
            <person name="Zhang X."/>
            <person name="Lucey K."/>
            <person name="Ballor N.R."/>
            <person name="Ottesen E."/>
            <person name="Rosenthal R."/>
            <person name="Allen A."/>
            <person name="Leadbetter J.R."/>
            <person name="Paulsen I.T."/>
        </authorList>
    </citation>
    <scope>NUCLEOTIDE SEQUENCE [LARGE SCALE GENOMIC DNA]</scope>
    <source>
        <strain evidence="6">ATCC BAA-887 / DSM 12427 / ZAS-2</strain>
    </source>
</reference>
<evidence type="ECO:0000256" key="1">
    <source>
        <dbReference type="ARBA" id="ARBA00008520"/>
    </source>
</evidence>
<dbReference type="Proteomes" id="UP000009223">
    <property type="component" value="Chromosome"/>
</dbReference>
<protein>
    <submittedName>
        <fullName evidence="5">PotD protein</fullName>
    </submittedName>
</protein>
<name>F5YNB1_TREPZ</name>
<feature type="chain" id="PRO_5003336162" evidence="4">
    <location>
        <begin position="24"/>
        <end position="389"/>
    </location>
</feature>
<evidence type="ECO:0000256" key="2">
    <source>
        <dbReference type="ARBA" id="ARBA00022448"/>
    </source>
</evidence>
<keyword evidence="6" id="KW-1185">Reference proteome</keyword>
<keyword evidence="3 4" id="KW-0732">Signal</keyword>
<evidence type="ECO:0000313" key="6">
    <source>
        <dbReference type="Proteomes" id="UP000009223"/>
    </source>
</evidence>
<gene>
    <name evidence="5" type="ordered locus">TREPR_0084</name>
</gene>
<dbReference type="SUPFAM" id="SSF53850">
    <property type="entry name" value="Periplasmic binding protein-like II"/>
    <property type="match status" value="1"/>
</dbReference>
<dbReference type="KEGG" id="tpi:TREPR_0084"/>
<dbReference type="InterPro" id="IPR006059">
    <property type="entry name" value="SBP"/>
</dbReference>
<dbReference type="STRING" id="545694.TREPR_0084"/>
<evidence type="ECO:0000256" key="4">
    <source>
        <dbReference type="SAM" id="SignalP"/>
    </source>
</evidence>
<dbReference type="PROSITE" id="PS51257">
    <property type="entry name" value="PROKAR_LIPOPROTEIN"/>
    <property type="match status" value="1"/>
</dbReference>
<dbReference type="HOGENOM" id="CLU_061117_0_0_12"/>
<dbReference type="PANTHER" id="PTHR42779:SF1">
    <property type="entry name" value="PROTEIN YNJB"/>
    <property type="match status" value="1"/>
</dbReference>
<keyword evidence="2" id="KW-0813">Transport</keyword>
<proteinExistence type="inferred from homology"/>
<accession>F5YNB1</accession>
<comment type="similarity">
    <text evidence="1">Belongs to the bacterial solute-binding protein 1 family.</text>
</comment>
<dbReference type="AlphaFoldDB" id="F5YNB1"/>
<reference evidence="5 6" key="2">
    <citation type="journal article" date="2011" name="ISME J.">
        <title>RNA-seq reveals cooperative metabolic interactions between two termite-gut spirochete species in co-culture.</title>
        <authorList>
            <person name="Rosenthal A.Z."/>
            <person name="Matson E.G."/>
            <person name="Eldar A."/>
            <person name="Leadbetter J.R."/>
        </authorList>
    </citation>
    <scope>NUCLEOTIDE SEQUENCE [LARGE SCALE GENOMIC DNA]</scope>
    <source>
        <strain evidence="6">ATCC BAA-887 / DSM 12427 / ZAS-2</strain>
    </source>
</reference>
<dbReference type="Gene3D" id="3.40.190.10">
    <property type="entry name" value="Periplasmic binding protein-like II"/>
    <property type="match status" value="2"/>
</dbReference>
<dbReference type="eggNOG" id="COG4134">
    <property type="taxonomic scope" value="Bacteria"/>
</dbReference>
<dbReference type="InterPro" id="IPR006061">
    <property type="entry name" value="SBP_1_CS"/>
</dbReference>
<dbReference type="PANTHER" id="PTHR42779">
    <property type="entry name" value="PROTEIN YNJB"/>
    <property type="match status" value="1"/>
</dbReference>
<dbReference type="GO" id="GO:0055085">
    <property type="term" value="P:transmembrane transport"/>
    <property type="evidence" value="ECO:0007669"/>
    <property type="project" value="InterPro"/>
</dbReference>
<dbReference type="EMBL" id="CP001843">
    <property type="protein sequence ID" value="AEF86438.1"/>
    <property type="molecule type" value="Genomic_DNA"/>
</dbReference>
<dbReference type="Pfam" id="PF13416">
    <property type="entry name" value="SBP_bac_8"/>
    <property type="match status" value="1"/>
</dbReference>
<evidence type="ECO:0000313" key="5">
    <source>
        <dbReference type="EMBL" id="AEF86438.1"/>
    </source>
</evidence>
<sequence>MLKKLVYLAVAIPLLCTVFISCSPKTGKALTGGEATLEELLNKPWAEIEAQAKQEKEVVYCVWMDEAEWTQVGKLFTDKYGIKVNLVLGEKIAVMNKALAELSGKGNLDVMMLSGETVNSLMNANALASGVLGKLESKSKLVQGLSLRKEGVSNDKQYWAPVNINPAGFLYNTNNIKNPPQTWKEFEAYIDQNPKRFGFCLPEKGGTGQAMMEAIIANLTGGLDQYLLDPAVDSAKLSKWQTVWNWLDARKDKIVYVNNNADAIARLNSGELDLVVAWNSGVNSAVKTGEIFKHYGYYVPQFGLCYSGDTLAILKNTPHPAAALLWLNWITSEEAQIAAAKYLNFMTARTDVQVDVSMLAPGESDKNVDWMSAVYKTQYISDFTRNILQ</sequence>
<evidence type="ECO:0000256" key="3">
    <source>
        <dbReference type="ARBA" id="ARBA00022729"/>
    </source>
</evidence>
<dbReference type="PROSITE" id="PS01037">
    <property type="entry name" value="SBP_BACTERIAL_1"/>
    <property type="match status" value="1"/>
</dbReference>